<accession>A0ABV7H1M7</accession>
<dbReference type="SUPFAM" id="SSF48498">
    <property type="entry name" value="Tetracyclin repressor-like, C-terminal domain"/>
    <property type="match status" value="1"/>
</dbReference>
<dbReference type="Proteomes" id="UP001595632">
    <property type="component" value="Unassembled WGS sequence"/>
</dbReference>
<dbReference type="RefSeq" id="WP_275634630.1">
    <property type="nucleotide sequence ID" value="NZ_JARGYD010000010.1"/>
</dbReference>
<organism evidence="6 7">
    <name type="scientific">Psychromarinibacter halotolerans</name>
    <dbReference type="NCBI Taxonomy" id="1775175"/>
    <lineage>
        <taxon>Bacteria</taxon>
        <taxon>Pseudomonadati</taxon>
        <taxon>Pseudomonadota</taxon>
        <taxon>Alphaproteobacteria</taxon>
        <taxon>Rhodobacterales</taxon>
        <taxon>Paracoccaceae</taxon>
        <taxon>Psychromarinibacter</taxon>
    </lineage>
</organism>
<sequence length="196" mass="21721">MSGPTAPKTKRGAARREALLRAAEAVIGEQGFAASSIADITRRAETALGTFYIYFSSKEEVFRELVLEMGRLTRAGVTEAVQGASNRLEAEKAGLRAFLQFAADRPALYRIVEEARFIDPEVYRAYYDSFGRAYVVQLQRAQAKGEIGPGDPEVRAWALMGMAIKLGERFVLWEDKPDIDHVVEDAFALMRDGLSP</sequence>
<evidence type="ECO:0000256" key="1">
    <source>
        <dbReference type="ARBA" id="ARBA00023015"/>
    </source>
</evidence>
<dbReference type="InterPro" id="IPR050109">
    <property type="entry name" value="HTH-type_TetR-like_transc_reg"/>
</dbReference>
<evidence type="ECO:0000313" key="6">
    <source>
        <dbReference type="EMBL" id="MFC3145257.1"/>
    </source>
</evidence>
<feature type="domain" description="HTH tetR-type" evidence="5">
    <location>
        <begin position="13"/>
        <end position="73"/>
    </location>
</feature>
<comment type="caution">
    <text evidence="6">The sequence shown here is derived from an EMBL/GenBank/DDBJ whole genome shotgun (WGS) entry which is preliminary data.</text>
</comment>
<dbReference type="EMBL" id="JBHRTB010000010">
    <property type="protein sequence ID" value="MFC3145257.1"/>
    <property type="molecule type" value="Genomic_DNA"/>
</dbReference>
<gene>
    <name evidence="6" type="ORF">ACFOGP_21225</name>
</gene>
<dbReference type="PANTHER" id="PTHR30055:SF234">
    <property type="entry name" value="HTH-TYPE TRANSCRIPTIONAL REGULATOR BETI"/>
    <property type="match status" value="1"/>
</dbReference>
<proteinExistence type="predicted"/>
<dbReference type="Gene3D" id="1.10.10.60">
    <property type="entry name" value="Homeodomain-like"/>
    <property type="match status" value="1"/>
</dbReference>
<name>A0ABV7H1M7_9RHOB</name>
<feature type="DNA-binding region" description="H-T-H motif" evidence="4">
    <location>
        <begin position="36"/>
        <end position="55"/>
    </location>
</feature>
<dbReference type="SUPFAM" id="SSF46689">
    <property type="entry name" value="Homeodomain-like"/>
    <property type="match status" value="1"/>
</dbReference>
<evidence type="ECO:0000259" key="5">
    <source>
        <dbReference type="PROSITE" id="PS50977"/>
    </source>
</evidence>
<evidence type="ECO:0000256" key="4">
    <source>
        <dbReference type="PROSITE-ProRule" id="PRU00335"/>
    </source>
</evidence>
<evidence type="ECO:0000313" key="7">
    <source>
        <dbReference type="Proteomes" id="UP001595632"/>
    </source>
</evidence>
<keyword evidence="1" id="KW-0805">Transcription regulation</keyword>
<dbReference type="Pfam" id="PF00440">
    <property type="entry name" value="TetR_N"/>
    <property type="match status" value="1"/>
</dbReference>
<dbReference type="PROSITE" id="PS50977">
    <property type="entry name" value="HTH_TETR_2"/>
    <property type="match status" value="1"/>
</dbReference>
<dbReference type="PANTHER" id="PTHR30055">
    <property type="entry name" value="HTH-TYPE TRANSCRIPTIONAL REGULATOR RUTR"/>
    <property type="match status" value="1"/>
</dbReference>
<dbReference type="InterPro" id="IPR036271">
    <property type="entry name" value="Tet_transcr_reg_TetR-rel_C_sf"/>
</dbReference>
<dbReference type="PRINTS" id="PR00455">
    <property type="entry name" value="HTHTETR"/>
</dbReference>
<evidence type="ECO:0000256" key="3">
    <source>
        <dbReference type="ARBA" id="ARBA00023163"/>
    </source>
</evidence>
<keyword evidence="3" id="KW-0804">Transcription</keyword>
<evidence type="ECO:0000256" key="2">
    <source>
        <dbReference type="ARBA" id="ARBA00023125"/>
    </source>
</evidence>
<dbReference type="InterPro" id="IPR001647">
    <property type="entry name" value="HTH_TetR"/>
</dbReference>
<dbReference type="Gene3D" id="1.10.357.10">
    <property type="entry name" value="Tetracycline Repressor, domain 2"/>
    <property type="match status" value="1"/>
</dbReference>
<keyword evidence="2 4" id="KW-0238">DNA-binding</keyword>
<protein>
    <submittedName>
        <fullName evidence="6">TetR/AcrR family transcriptional regulator</fullName>
    </submittedName>
</protein>
<reference evidence="7" key="1">
    <citation type="journal article" date="2019" name="Int. J. Syst. Evol. Microbiol.">
        <title>The Global Catalogue of Microorganisms (GCM) 10K type strain sequencing project: providing services to taxonomists for standard genome sequencing and annotation.</title>
        <authorList>
            <consortium name="The Broad Institute Genomics Platform"/>
            <consortium name="The Broad Institute Genome Sequencing Center for Infectious Disease"/>
            <person name="Wu L."/>
            <person name="Ma J."/>
        </authorList>
    </citation>
    <scope>NUCLEOTIDE SEQUENCE [LARGE SCALE GENOMIC DNA]</scope>
    <source>
        <strain evidence="7">KCTC 52366</strain>
    </source>
</reference>
<dbReference type="InterPro" id="IPR009057">
    <property type="entry name" value="Homeodomain-like_sf"/>
</dbReference>
<keyword evidence="7" id="KW-1185">Reference proteome</keyword>